<dbReference type="Gene3D" id="6.10.340.10">
    <property type="match status" value="1"/>
</dbReference>
<evidence type="ECO:0000313" key="6">
    <source>
        <dbReference type="Proteomes" id="UP001218788"/>
    </source>
</evidence>
<dbReference type="GO" id="GO:0052621">
    <property type="term" value="F:diguanylate cyclase activity"/>
    <property type="evidence" value="ECO:0007669"/>
    <property type="project" value="UniProtKB-EC"/>
</dbReference>
<evidence type="ECO:0000256" key="1">
    <source>
        <dbReference type="SAM" id="Coils"/>
    </source>
</evidence>
<feature type="transmembrane region" description="Helical" evidence="2">
    <location>
        <begin position="298"/>
        <end position="317"/>
    </location>
</feature>
<dbReference type="RefSeq" id="WP_273637697.1">
    <property type="nucleotide sequence ID" value="NZ_JAQQXP010000001.1"/>
</dbReference>
<dbReference type="Gene3D" id="3.30.70.270">
    <property type="match status" value="1"/>
</dbReference>
<dbReference type="Pfam" id="PF00990">
    <property type="entry name" value="GGDEF"/>
    <property type="match status" value="1"/>
</dbReference>
<accession>A0ABT5KX37</accession>
<protein>
    <submittedName>
        <fullName evidence="5">Diguanylate cyclase</fullName>
        <ecNumber evidence="5">2.7.7.65</ecNumber>
    </submittedName>
</protein>
<organism evidence="5 6">
    <name type="scientific">Alteromonas gilva</name>
    <dbReference type="NCBI Taxonomy" id="2987522"/>
    <lineage>
        <taxon>Bacteria</taxon>
        <taxon>Pseudomonadati</taxon>
        <taxon>Pseudomonadota</taxon>
        <taxon>Gammaproteobacteria</taxon>
        <taxon>Alteromonadales</taxon>
        <taxon>Alteromonadaceae</taxon>
        <taxon>Alteromonas/Salinimonas group</taxon>
        <taxon>Alteromonas</taxon>
    </lineage>
</organism>
<dbReference type="PROSITE" id="PS50887">
    <property type="entry name" value="GGDEF"/>
    <property type="match status" value="1"/>
</dbReference>
<comment type="caution">
    <text evidence="5">The sequence shown here is derived from an EMBL/GenBank/DDBJ whole genome shotgun (WGS) entry which is preliminary data.</text>
</comment>
<evidence type="ECO:0000259" key="3">
    <source>
        <dbReference type="PROSITE" id="PS50885"/>
    </source>
</evidence>
<feature type="coiled-coil region" evidence="1">
    <location>
        <begin position="352"/>
        <end position="379"/>
    </location>
</feature>
<dbReference type="NCBIfam" id="TIGR00254">
    <property type="entry name" value="GGDEF"/>
    <property type="match status" value="1"/>
</dbReference>
<dbReference type="InterPro" id="IPR003660">
    <property type="entry name" value="HAMP_dom"/>
</dbReference>
<name>A0ABT5KX37_9ALTE</name>
<dbReference type="EMBL" id="JAQQXP010000001">
    <property type="protein sequence ID" value="MDC8829332.1"/>
    <property type="molecule type" value="Genomic_DNA"/>
</dbReference>
<keyword evidence="5" id="KW-0548">Nucleotidyltransferase</keyword>
<gene>
    <name evidence="5" type="ORF">OIK42_01030</name>
</gene>
<dbReference type="EC" id="2.7.7.65" evidence="5"/>
<feature type="domain" description="HAMP" evidence="3">
    <location>
        <begin position="318"/>
        <end position="371"/>
    </location>
</feature>
<dbReference type="PANTHER" id="PTHR46663">
    <property type="entry name" value="DIGUANYLATE CYCLASE DGCT-RELATED"/>
    <property type="match status" value="1"/>
</dbReference>
<keyword evidence="1" id="KW-0175">Coiled coil</keyword>
<keyword evidence="2" id="KW-1133">Transmembrane helix</keyword>
<dbReference type="SMART" id="SM00267">
    <property type="entry name" value="GGDEF"/>
    <property type="match status" value="1"/>
</dbReference>
<reference evidence="5 6" key="1">
    <citation type="submission" date="2022-10" db="EMBL/GenBank/DDBJ databases">
        <title>Alteromonas sp. chi3 Genome sequencing.</title>
        <authorList>
            <person name="Park S."/>
        </authorList>
    </citation>
    <scope>NUCLEOTIDE SEQUENCE [LARGE SCALE GENOMIC DNA]</scope>
    <source>
        <strain evidence="6">chi3</strain>
    </source>
</reference>
<evidence type="ECO:0000313" key="5">
    <source>
        <dbReference type="EMBL" id="MDC8829332.1"/>
    </source>
</evidence>
<sequence length="550" mass="60745">MTGRWSLKTRFTLLVVALVSGSILLLSGLVYSVSSEYIRNSIGESMVERSDHLAAQLDQDMAARVQEILLLTSLYQTNNQLSDDEIRAQLEQIQAQHSVASWIGLLNSEGIVRVATGGILEGVNIAHRPVFQSGSQQLWLGDVHDAILLSKLLPNPSGEPIKFVDVAAPLRGENGALEGVLAMHLSWEWAVKVMQSMFESNHTKAYPLEYFVLSESHTILLGPKASIGTPISRLVDLEHASQEDNGGWNIRQWSDGRYLTAMSKTKGYAEYAGLGWDVVVRVPEQNAFAPVNLLQVKIAILGVIMLLIFAGTGWFFTARFSDPLVRLARAADKIKTLQDETTIPEEHASLEIEGLSRSLNELLLRLKSQREEIDDLEDIVHTDPLTGLPNRAFLKEYLQHLTPEAKRNNLAIGLLYIDLDSFKEVNDTLGHHAGDILLQTVSKRLTDVIRGEDIVARIGGDEFVMVVKSSRADIESLLADLGSRAVKQISGATDVGEDQDVQIGGSVGAAWWPHHSRDINTVAKYADEALYQAKRNGKGQFQLYHSTSEE</sequence>
<dbReference type="PANTHER" id="PTHR46663:SF2">
    <property type="entry name" value="GGDEF DOMAIN-CONTAINING PROTEIN"/>
    <property type="match status" value="1"/>
</dbReference>
<dbReference type="InterPro" id="IPR052163">
    <property type="entry name" value="DGC-Regulatory_Protein"/>
</dbReference>
<keyword evidence="6" id="KW-1185">Reference proteome</keyword>
<keyword evidence="5" id="KW-0808">Transferase</keyword>
<dbReference type="InterPro" id="IPR000160">
    <property type="entry name" value="GGDEF_dom"/>
</dbReference>
<dbReference type="SUPFAM" id="SSF55073">
    <property type="entry name" value="Nucleotide cyclase"/>
    <property type="match status" value="1"/>
</dbReference>
<keyword evidence="2" id="KW-0812">Transmembrane</keyword>
<dbReference type="Proteomes" id="UP001218788">
    <property type="component" value="Unassembled WGS sequence"/>
</dbReference>
<dbReference type="PROSITE" id="PS50885">
    <property type="entry name" value="HAMP"/>
    <property type="match status" value="1"/>
</dbReference>
<dbReference type="CDD" id="cd01949">
    <property type="entry name" value="GGDEF"/>
    <property type="match status" value="1"/>
</dbReference>
<feature type="domain" description="GGDEF" evidence="4">
    <location>
        <begin position="410"/>
        <end position="546"/>
    </location>
</feature>
<dbReference type="Gene3D" id="3.30.450.20">
    <property type="entry name" value="PAS domain"/>
    <property type="match status" value="1"/>
</dbReference>
<keyword evidence="2" id="KW-0472">Membrane</keyword>
<evidence type="ECO:0000256" key="2">
    <source>
        <dbReference type="SAM" id="Phobius"/>
    </source>
</evidence>
<dbReference type="InterPro" id="IPR029787">
    <property type="entry name" value="Nucleotide_cyclase"/>
</dbReference>
<dbReference type="InterPro" id="IPR043128">
    <property type="entry name" value="Rev_trsase/Diguanyl_cyclase"/>
</dbReference>
<proteinExistence type="predicted"/>
<evidence type="ECO:0000259" key="4">
    <source>
        <dbReference type="PROSITE" id="PS50887"/>
    </source>
</evidence>
<dbReference type="CDD" id="cd12914">
    <property type="entry name" value="PDC1_DGC_like"/>
    <property type="match status" value="1"/>
</dbReference>